<keyword evidence="6 11" id="KW-0732">Signal</keyword>
<evidence type="ECO:0000256" key="3">
    <source>
        <dbReference type="ARBA" id="ARBA00008891"/>
    </source>
</evidence>
<evidence type="ECO:0000256" key="9">
    <source>
        <dbReference type="ARBA" id="ARBA00047928"/>
    </source>
</evidence>
<dbReference type="PANTHER" id="PTHR31321:SF57">
    <property type="entry name" value="PECTINESTERASE 53-RELATED"/>
    <property type="match status" value="1"/>
</dbReference>
<evidence type="ECO:0000256" key="2">
    <source>
        <dbReference type="ARBA" id="ARBA00005184"/>
    </source>
</evidence>
<evidence type="ECO:0000256" key="5">
    <source>
        <dbReference type="ARBA" id="ARBA00022525"/>
    </source>
</evidence>
<feature type="domain" description="CBM1" evidence="12">
    <location>
        <begin position="18"/>
        <end position="54"/>
    </location>
</feature>
<reference evidence="13 14" key="1">
    <citation type="submission" date="2019-10" db="EMBL/GenBank/DDBJ databases">
        <authorList>
            <person name="Palmer J.M."/>
        </authorList>
    </citation>
    <scope>NUCLEOTIDE SEQUENCE [LARGE SCALE GENOMIC DNA]</scope>
    <source>
        <strain evidence="13 14">TWF730</strain>
    </source>
</reference>
<dbReference type="FunFam" id="2.160.20.10:FF:000014">
    <property type="entry name" value="Pectinesterase"/>
    <property type="match status" value="1"/>
</dbReference>
<dbReference type="EMBL" id="JAVHNS010000006">
    <property type="protein sequence ID" value="KAK6352320.1"/>
    <property type="molecule type" value="Genomic_DNA"/>
</dbReference>
<dbReference type="InterPro" id="IPR033131">
    <property type="entry name" value="Pectinesterase_Asp_AS"/>
</dbReference>
<comment type="function">
    <text evidence="11">Involved in maceration and soft-rotting of plant tissue.</text>
</comment>
<dbReference type="PANTHER" id="PTHR31321">
    <property type="entry name" value="ACYL-COA THIOESTER HYDROLASE YBHC-RELATED"/>
    <property type="match status" value="1"/>
</dbReference>
<dbReference type="SUPFAM" id="SSF57180">
    <property type="entry name" value="Cellulose-binding domain"/>
    <property type="match status" value="1"/>
</dbReference>
<comment type="pathway">
    <text evidence="2 11">Glycan metabolism; pectin degradation; 2-dehydro-3-deoxy-D-gluconate from pectin: step 1/5.</text>
</comment>
<dbReference type="GO" id="GO:0030248">
    <property type="term" value="F:cellulose binding"/>
    <property type="evidence" value="ECO:0007669"/>
    <property type="project" value="InterPro"/>
</dbReference>
<comment type="caution">
    <text evidence="13">The sequence shown here is derived from an EMBL/GenBank/DDBJ whole genome shotgun (WGS) entry which is preliminary data.</text>
</comment>
<dbReference type="Pfam" id="PF01095">
    <property type="entry name" value="Pectinesterase"/>
    <property type="match status" value="1"/>
</dbReference>
<dbReference type="GO" id="GO:0042545">
    <property type="term" value="P:cell wall modification"/>
    <property type="evidence" value="ECO:0007669"/>
    <property type="project" value="UniProtKB-UniRule"/>
</dbReference>
<protein>
    <recommendedName>
        <fullName evidence="4 11">Pectinesterase</fullName>
        <ecNumber evidence="4 11">3.1.1.11</ecNumber>
    </recommendedName>
</protein>
<proteinExistence type="inferred from homology"/>
<comment type="catalytic activity">
    <reaction evidence="9 11">
        <text>[(1-&gt;4)-alpha-D-galacturonosyl methyl ester](n) + n H2O = [(1-&gt;4)-alpha-D-galacturonosyl](n) + n methanol + n H(+)</text>
        <dbReference type="Rhea" id="RHEA:22380"/>
        <dbReference type="Rhea" id="RHEA-COMP:14570"/>
        <dbReference type="Rhea" id="RHEA-COMP:14573"/>
        <dbReference type="ChEBI" id="CHEBI:15377"/>
        <dbReference type="ChEBI" id="CHEBI:15378"/>
        <dbReference type="ChEBI" id="CHEBI:17790"/>
        <dbReference type="ChEBI" id="CHEBI:140522"/>
        <dbReference type="ChEBI" id="CHEBI:140523"/>
        <dbReference type="EC" id="3.1.1.11"/>
    </reaction>
</comment>
<evidence type="ECO:0000256" key="8">
    <source>
        <dbReference type="ARBA" id="ARBA00023085"/>
    </source>
</evidence>
<evidence type="ECO:0000256" key="10">
    <source>
        <dbReference type="PROSITE-ProRule" id="PRU10040"/>
    </source>
</evidence>
<evidence type="ECO:0000259" key="12">
    <source>
        <dbReference type="PROSITE" id="PS51164"/>
    </source>
</evidence>
<dbReference type="Proteomes" id="UP001373714">
    <property type="component" value="Unassembled WGS sequence"/>
</dbReference>
<evidence type="ECO:0000313" key="13">
    <source>
        <dbReference type="EMBL" id="KAK6352320.1"/>
    </source>
</evidence>
<dbReference type="InterPro" id="IPR000070">
    <property type="entry name" value="Pectinesterase_cat"/>
</dbReference>
<dbReference type="SMART" id="SM00236">
    <property type="entry name" value="fCBD"/>
    <property type="match status" value="1"/>
</dbReference>
<evidence type="ECO:0000313" key="14">
    <source>
        <dbReference type="Proteomes" id="UP001373714"/>
    </source>
</evidence>
<dbReference type="InterPro" id="IPR000254">
    <property type="entry name" value="CBD"/>
</dbReference>
<comment type="similarity">
    <text evidence="3">Belongs to the pectinesterase family.</text>
</comment>
<keyword evidence="7 11" id="KW-0378">Hydrolase</keyword>
<evidence type="ECO:0000256" key="6">
    <source>
        <dbReference type="ARBA" id="ARBA00022729"/>
    </source>
</evidence>
<dbReference type="EC" id="3.1.1.11" evidence="4 11"/>
<comment type="subcellular location">
    <subcellularLocation>
        <location evidence="1 11">Secreted</location>
    </subcellularLocation>
</comment>
<gene>
    <name evidence="13" type="ORF">TWF730_009150</name>
</gene>
<evidence type="ECO:0000256" key="7">
    <source>
        <dbReference type="ARBA" id="ARBA00022801"/>
    </source>
</evidence>
<dbReference type="PROSITE" id="PS00562">
    <property type="entry name" value="CBM1_1"/>
    <property type="match status" value="1"/>
</dbReference>
<keyword evidence="14" id="KW-1185">Reference proteome</keyword>
<organism evidence="13 14">
    <name type="scientific">Orbilia blumenaviensis</name>
    <dbReference type="NCBI Taxonomy" id="1796055"/>
    <lineage>
        <taxon>Eukaryota</taxon>
        <taxon>Fungi</taxon>
        <taxon>Dikarya</taxon>
        <taxon>Ascomycota</taxon>
        <taxon>Pezizomycotina</taxon>
        <taxon>Orbiliomycetes</taxon>
        <taxon>Orbiliales</taxon>
        <taxon>Orbiliaceae</taxon>
        <taxon>Orbilia</taxon>
    </lineage>
</organism>
<dbReference type="GO" id="GO:0045490">
    <property type="term" value="P:pectin catabolic process"/>
    <property type="evidence" value="ECO:0007669"/>
    <property type="project" value="UniProtKB-UniRule"/>
</dbReference>
<keyword evidence="5 11" id="KW-0964">Secreted</keyword>
<feature type="signal peptide" evidence="11">
    <location>
        <begin position="1"/>
        <end position="20"/>
    </location>
</feature>
<dbReference type="SUPFAM" id="SSF51126">
    <property type="entry name" value="Pectin lyase-like"/>
    <property type="match status" value="1"/>
</dbReference>
<dbReference type="GO" id="GO:0030599">
    <property type="term" value="F:pectinesterase activity"/>
    <property type="evidence" value="ECO:0007669"/>
    <property type="project" value="UniProtKB-UniRule"/>
</dbReference>
<dbReference type="InterPro" id="IPR012334">
    <property type="entry name" value="Pectin_lyas_fold"/>
</dbReference>
<name>A0AAV9UYD4_9PEZI</name>
<evidence type="ECO:0000256" key="1">
    <source>
        <dbReference type="ARBA" id="ARBA00004613"/>
    </source>
</evidence>
<accession>A0AAV9UYD4</accession>
<feature type="active site" evidence="10">
    <location>
        <position position="243"/>
    </location>
</feature>
<dbReference type="PROSITE" id="PS00503">
    <property type="entry name" value="PECTINESTERASE_2"/>
    <property type="match status" value="1"/>
</dbReference>
<dbReference type="PROSITE" id="PS51164">
    <property type="entry name" value="CBM1_2"/>
    <property type="match status" value="1"/>
</dbReference>
<dbReference type="GO" id="GO:0005576">
    <property type="term" value="C:extracellular region"/>
    <property type="evidence" value="ECO:0007669"/>
    <property type="project" value="UniProtKB-SubCell"/>
</dbReference>
<sequence>MKYKILTALAAVVPLAAAQAAVWGQCGGSGWTGPTTCASGSTCVYSNEWYSQCLPSTGGATTTTTKAATTTAGSSNGAVRTSPPSGAVIVRKSGTQSGEYSNLAAALASLGTDTTAKTIFIYQGTYDGRVEITYKGPLTIMGYTTNINSYTSNTVTIQHNSGDDAGSLDNSATMRIDGKQPNFRMYNVNVRNLRGQGTQAVAVSAKSVKGGFYGCSFYGYQDTLFADAGYQYFANCYIEGAVDYIFGKASAWFNKCTIRSNGGGAITATSRETASDPSWYVFESCTVDKASGASVSAGAVYLGRPWRVLSRVLYQRCTLSNIINAKGWTEMAANATPLYYEYQNTGAGASTSGRKYLTSTSVSLTKAQLYANDVSWIDSSYPS</sequence>
<keyword evidence="8 11" id="KW-0063">Aspartyl esterase</keyword>
<dbReference type="Pfam" id="PF00734">
    <property type="entry name" value="CBM_1"/>
    <property type="match status" value="1"/>
</dbReference>
<evidence type="ECO:0000256" key="11">
    <source>
        <dbReference type="RuleBase" id="RU000589"/>
    </source>
</evidence>
<dbReference type="InterPro" id="IPR035971">
    <property type="entry name" value="CBD_sf"/>
</dbReference>
<keyword evidence="11" id="KW-0961">Cell wall biogenesis/degradation</keyword>
<evidence type="ECO:0000256" key="4">
    <source>
        <dbReference type="ARBA" id="ARBA00013229"/>
    </source>
</evidence>
<feature type="chain" id="PRO_5043089298" description="Pectinesterase" evidence="11">
    <location>
        <begin position="21"/>
        <end position="383"/>
    </location>
</feature>
<dbReference type="InterPro" id="IPR011050">
    <property type="entry name" value="Pectin_lyase_fold/virulence"/>
</dbReference>
<dbReference type="AlphaFoldDB" id="A0AAV9UYD4"/>
<dbReference type="Gene3D" id="2.160.20.10">
    <property type="entry name" value="Single-stranded right-handed beta-helix, Pectin lyase-like"/>
    <property type="match status" value="1"/>
</dbReference>